<feature type="compositionally biased region" description="Basic and acidic residues" evidence="1">
    <location>
        <begin position="137"/>
        <end position="147"/>
    </location>
</feature>
<dbReference type="InterPro" id="IPR051675">
    <property type="entry name" value="Endo/Exo/Phosphatase_dom_1"/>
</dbReference>
<feature type="region of interest" description="Disordered" evidence="1">
    <location>
        <begin position="99"/>
        <end position="147"/>
    </location>
</feature>
<evidence type="ECO:0000313" key="2">
    <source>
        <dbReference type="EMBL" id="XCC58132.1"/>
    </source>
</evidence>
<dbReference type="PANTHER" id="PTHR21180">
    <property type="entry name" value="ENDONUCLEASE/EXONUCLEASE/PHOSPHATASE FAMILY DOMAIN-CONTAINING PROTEIN 1"/>
    <property type="match status" value="1"/>
</dbReference>
<evidence type="ECO:0000256" key="1">
    <source>
        <dbReference type="SAM" id="MobiDB-lite"/>
    </source>
</evidence>
<proteinExistence type="predicted"/>
<dbReference type="EMBL" id="CP099959">
    <property type="protein sequence ID" value="XCC58132.1"/>
    <property type="molecule type" value="Genomic_DNA"/>
</dbReference>
<dbReference type="Gene3D" id="1.10.150.280">
    <property type="entry name" value="AF1531-like domain"/>
    <property type="match status" value="1"/>
</dbReference>
<sequence>MGLSALINTSKNSLSKKSAIWMIALALAAPLCMNYAHSSPINVNTASQSELESIRGLGPSKAKAIIAEREKGGVFYDSYDLHSRVRGIGERSVGKLMENGLKIEGQSGYRETKSNARTESRSNRRSSKSQAKAPQTETEKPSTRKRF</sequence>
<dbReference type="SUPFAM" id="SSF47781">
    <property type="entry name" value="RuvA domain 2-like"/>
    <property type="match status" value="1"/>
</dbReference>
<organism evidence="2">
    <name type="scientific">Polynucleobacter sp. UK-FUSCHL-C3</name>
    <dbReference type="NCBI Taxonomy" id="2955208"/>
    <lineage>
        <taxon>Bacteria</taxon>
        <taxon>Pseudomonadati</taxon>
        <taxon>Pseudomonadota</taxon>
        <taxon>Betaproteobacteria</taxon>
        <taxon>Burkholderiales</taxon>
        <taxon>Burkholderiaceae</taxon>
        <taxon>Polynucleobacter</taxon>
    </lineage>
</organism>
<dbReference type="GO" id="GO:0015628">
    <property type="term" value="P:protein secretion by the type II secretion system"/>
    <property type="evidence" value="ECO:0007669"/>
    <property type="project" value="TreeGrafter"/>
</dbReference>
<dbReference type="RefSeq" id="WP_353439294.1">
    <property type="nucleotide sequence ID" value="NZ_CP099959.1"/>
</dbReference>
<dbReference type="PANTHER" id="PTHR21180:SF32">
    <property type="entry name" value="ENDONUCLEASE_EXONUCLEASE_PHOSPHATASE FAMILY DOMAIN-CONTAINING PROTEIN 1"/>
    <property type="match status" value="1"/>
</dbReference>
<reference evidence="2" key="1">
    <citation type="submission" date="2022-06" db="EMBL/GenBank/DDBJ databases">
        <title>New Polynucleobacter species.</title>
        <authorList>
            <person name="Hahn M.W."/>
        </authorList>
    </citation>
    <scope>NUCLEOTIDE SEQUENCE</scope>
    <source>
        <strain evidence="2">UK-FUSCHL-C3</strain>
    </source>
</reference>
<dbReference type="GO" id="GO:0015627">
    <property type="term" value="C:type II protein secretion system complex"/>
    <property type="evidence" value="ECO:0007669"/>
    <property type="project" value="TreeGrafter"/>
</dbReference>
<dbReference type="InterPro" id="IPR010994">
    <property type="entry name" value="RuvA_2-like"/>
</dbReference>
<accession>A0AAU8A3N1</accession>
<protein>
    <submittedName>
        <fullName evidence="2">Helix-hairpin-helix domain-containing protein</fullName>
    </submittedName>
</protein>
<name>A0AAU8A3N1_9BURK</name>
<dbReference type="Pfam" id="PF12836">
    <property type="entry name" value="HHH_3"/>
    <property type="match status" value="1"/>
</dbReference>
<gene>
    <name evidence="2" type="ORF">NKE59_02255</name>
</gene>
<feature type="compositionally biased region" description="Basic and acidic residues" evidence="1">
    <location>
        <begin position="110"/>
        <end position="122"/>
    </location>
</feature>
<dbReference type="AlphaFoldDB" id="A0AAU8A3N1"/>